<comment type="caution">
    <text evidence="2">The sequence shown here is derived from an EMBL/GenBank/DDBJ whole genome shotgun (WGS) entry which is preliminary data.</text>
</comment>
<feature type="region of interest" description="Disordered" evidence="1">
    <location>
        <begin position="1"/>
        <end position="20"/>
    </location>
</feature>
<dbReference type="AlphaFoldDB" id="A0AAN6WTR1"/>
<feature type="compositionally biased region" description="Basic and acidic residues" evidence="1">
    <location>
        <begin position="1"/>
        <end position="11"/>
    </location>
</feature>
<protein>
    <submittedName>
        <fullName evidence="2">Uncharacterized protein</fullName>
    </submittedName>
</protein>
<name>A0AAN6WTR1_9PEZI</name>
<evidence type="ECO:0000313" key="2">
    <source>
        <dbReference type="EMBL" id="KAK4186287.1"/>
    </source>
</evidence>
<keyword evidence="3" id="KW-1185">Reference proteome</keyword>
<organism evidence="2 3">
    <name type="scientific">Podospora australis</name>
    <dbReference type="NCBI Taxonomy" id="1536484"/>
    <lineage>
        <taxon>Eukaryota</taxon>
        <taxon>Fungi</taxon>
        <taxon>Dikarya</taxon>
        <taxon>Ascomycota</taxon>
        <taxon>Pezizomycotina</taxon>
        <taxon>Sordariomycetes</taxon>
        <taxon>Sordariomycetidae</taxon>
        <taxon>Sordariales</taxon>
        <taxon>Podosporaceae</taxon>
        <taxon>Podospora</taxon>
    </lineage>
</organism>
<dbReference type="Pfam" id="PF04749">
    <property type="entry name" value="PLAC8"/>
    <property type="match status" value="1"/>
</dbReference>
<dbReference type="NCBIfam" id="TIGR01571">
    <property type="entry name" value="A_thal_Cys_rich"/>
    <property type="match status" value="1"/>
</dbReference>
<dbReference type="InterPro" id="IPR006461">
    <property type="entry name" value="PLAC_motif_containing"/>
</dbReference>
<dbReference type="EMBL" id="MU864427">
    <property type="protein sequence ID" value="KAK4186287.1"/>
    <property type="molecule type" value="Genomic_DNA"/>
</dbReference>
<evidence type="ECO:0000256" key="1">
    <source>
        <dbReference type="SAM" id="MobiDB-lite"/>
    </source>
</evidence>
<proteinExistence type="predicted"/>
<evidence type="ECO:0000313" key="3">
    <source>
        <dbReference type="Proteomes" id="UP001302126"/>
    </source>
</evidence>
<gene>
    <name evidence="2" type="ORF">QBC35DRAFT_273879</name>
</gene>
<reference evidence="2" key="2">
    <citation type="submission" date="2023-05" db="EMBL/GenBank/DDBJ databases">
        <authorList>
            <consortium name="Lawrence Berkeley National Laboratory"/>
            <person name="Steindorff A."/>
            <person name="Hensen N."/>
            <person name="Bonometti L."/>
            <person name="Westerberg I."/>
            <person name="Brannstrom I.O."/>
            <person name="Guillou S."/>
            <person name="Cros-Aarteil S."/>
            <person name="Calhoun S."/>
            <person name="Haridas S."/>
            <person name="Kuo A."/>
            <person name="Mondo S."/>
            <person name="Pangilinan J."/>
            <person name="Riley R."/>
            <person name="Labutti K."/>
            <person name="Andreopoulos B."/>
            <person name="Lipzen A."/>
            <person name="Chen C."/>
            <person name="Yanf M."/>
            <person name="Daum C."/>
            <person name="Ng V."/>
            <person name="Clum A."/>
            <person name="Ohm R."/>
            <person name="Martin F."/>
            <person name="Silar P."/>
            <person name="Natvig D."/>
            <person name="Lalanne C."/>
            <person name="Gautier V."/>
            <person name="Ament-Velasquez S.L."/>
            <person name="Kruys A."/>
            <person name="Hutchinson M.I."/>
            <person name="Powell A.J."/>
            <person name="Barry K."/>
            <person name="Miller A.N."/>
            <person name="Grigoriev I.V."/>
            <person name="Debuchy R."/>
            <person name="Gladieux P."/>
            <person name="Thoren M.H."/>
            <person name="Johannesson H."/>
        </authorList>
    </citation>
    <scope>NUCLEOTIDE SEQUENCE</scope>
    <source>
        <strain evidence="2">PSN309</strain>
    </source>
</reference>
<sequence length="110" mass="12585">MASTEKQKQPKADVQAGPVADQEWESKLIPCTPCGHFWRAILCPCEIYGQTAQRLRDPTKPAEKDNADCHEFACNHILFSMCFIEVMRHRSDIRKRYNIKGSDTKDCLVS</sequence>
<accession>A0AAN6WTR1</accession>
<dbReference type="Proteomes" id="UP001302126">
    <property type="component" value="Unassembled WGS sequence"/>
</dbReference>
<reference evidence="2" key="1">
    <citation type="journal article" date="2023" name="Mol. Phylogenet. Evol.">
        <title>Genome-scale phylogeny and comparative genomics of the fungal order Sordariales.</title>
        <authorList>
            <person name="Hensen N."/>
            <person name="Bonometti L."/>
            <person name="Westerberg I."/>
            <person name="Brannstrom I.O."/>
            <person name="Guillou S."/>
            <person name="Cros-Aarteil S."/>
            <person name="Calhoun S."/>
            <person name="Haridas S."/>
            <person name="Kuo A."/>
            <person name="Mondo S."/>
            <person name="Pangilinan J."/>
            <person name="Riley R."/>
            <person name="LaButti K."/>
            <person name="Andreopoulos B."/>
            <person name="Lipzen A."/>
            <person name="Chen C."/>
            <person name="Yan M."/>
            <person name="Daum C."/>
            <person name="Ng V."/>
            <person name="Clum A."/>
            <person name="Steindorff A."/>
            <person name="Ohm R.A."/>
            <person name="Martin F."/>
            <person name="Silar P."/>
            <person name="Natvig D.O."/>
            <person name="Lalanne C."/>
            <person name="Gautier V."/>
            <person name="Ament-Velasquez S.L."/>
            <person name="Kruys A."/>
            <person name="Hutchinson M.I."/>
            <person name="Powell A.J."/>
            <person name="Barry K."/>
            <person name="Miller A.N."/>
            <person name="Grigoriev I.V."/>
            <person name="Debuchy R."/>
            <person name="Gladieux P."/>
            <person name="Hiltunen Thoren M."/>
            <person name="Johannesson H."/>
        </authorList>
    </citation>
    <scope>NUCLEOTIDE SEQUENCE</scope>
    <source>
        <strain evidence="2">PSN309</strain>
    </source>
</reference>